<dbReference type="Pfam" id="PF00392">
    <property type="entry name" value="GntR"/>
    <property type="match status" value="1"/>
</dbReference>
<dbReference type="InterPro" id="IPR036390">
    <property type="entry name" value="WH_DNA-bd_sf"/>
</dbReference>
<dbReference type="GO" id="GO:0003700">
    <property type="term" value="F:DNA-binding transcription factor activity"/>
    <property type="evidence" value="ECO:0007669"/>
    <property type="project" value="InterPro"/>
</dbReference>
<dbReference type="SUPFAM" id="SSF48008">
    <property type="entry name" value="GntR ligand-binding domain-like"/>
    <property type="match status" value="1"/>
</dbReference>
<accession>A0A1G9HCZ7</accession>
<dbReference type="Gene3D" id="1.10.10.10">
    <property type="entry name" value="Winged helix-like DNA-binding domain superfamily/Winged helix DNA-binding domain"/>
    <property type="match status" value="1"/>
</dbReference>
<dbReference type="PROSITE" id="PS50949">
    <property type="entry name" value="HTH_GNTR"/>
    <property type="match status" value="1"/>
</dbReference>
<reference evidence="5 6" key="1">
    <citation type="submission" date="2016-10" db="EMBL/GenBank/DDBJ databases">
        <authorList>
            <person name="de Groot N.N."/>
        </authorList>
    </citation>
    <scope>NUCLEOTIDE SEQUENCE [LARGE SCALE GENOMIC DNA]</scope>
    <source>
        <strain evidence="5 6">CGMCC 1.9159</strain>
    </source>
</reference>
<evidence type="ECO:0000256" key="2">
    <source>
        <dbReference type="ARBA" id="ARBA00023125"/>
    </source>
</evidence>
<protein>
    <submittedName>
        <fullName evidence="5">DNA-binding transcriptional regulator, GntR family</fullName>
    </submittedName>
</protein>
<keyword evidence="1" id="KW-0805">Transcription regulation</keyword>
<dbReference type="SMART" id="SM00895">
    <property type="entry name" value="FCD"/>
    <property type="match status" value="1"/>
</dbReference>
<evidence type="ECO:0000313" key="5">
    <source>
        <dbReference type="EMBL" id="SDL10594.1"/>
    </source>
</evidence>
<dbReference type="InterPro" id="IPR000524">
    <property type="entry name" value="Tscrpt_reg_HTH_GntR"/>
</dbReference>
<dbReference type="InterPro" id="IPR008920">
    <property type="entry name" value="TF_FadR/GntR_C"/>
</dbReference>
<dbReference type="PANTHER" id="PTHR43537">
    <property type="entry name" value="TRANSCRIPTIONAL REGULATOR, GNTR FAMILY"/>
    <property type="match status" value="1"/>
</dbReference>
<sequence>MTKEAQPLAKSEMVYRELREKIISGRYGTGYRLVLGQIARDAGVSPVPVREAIRRLEAEKLVTFTPNVGAEVASVDVGRYAEVLEALAYLEGAATALAASHLTVDQLAVAEAINEEMRRLVEGQFDAEQFTKLNRRFHEALWVACPNKYLIEMVEHEWERIQLIRRNDFAFAPNNAPVSVREHAHLLRLIRSNDSLTEIEHAARNHKLRTRRVFVDTRSS</sequence>
<dbReference type="InterPro" id="IPR036388">
    <property type="entry name" value="WH-like_DNA-bd_sf"/>
</dbReference>
<dbReference type="SUPFAM" id="SSF46785">
    <property type="entry name" value="Winged helix' DNA-binding domain"/>
    <property type="match status" value="1"/>
</dbReference>
<dbReference type="GO" id="GO:0003677">
    <property type="term" value="F:DNA binding"/>
    <property type="evidence" value="ECO:0007669"/>
    <property type="project" value="UniProtKB-KW"/>
</dbReference>
<dbReference type="STRING" id="686624.SAMN04488242_0220"/>
<keyword evidence="3" id="KW-0804">Transcription</keyword>
<dbReference type="Pfam" id="PF07729">
    <property type="entry name" value="FCD"/>
    <property type="match status" value="1"/>
</dbReference>
<name>A0A1G9HCZ7_9ACTN</name>
<dbReference type="EMBL" id="FNGP01000001">
    <property type="protein sequence ID" value="SDL10594.1"/>
    <property type="molecule type" value="Genomic_DNA"/>
</dbReference>
<keyword evidence="2 5" id="KW-0238">DNA-binding</keyword>
<dbReference type="OrthoDB" id="3267569at2"/>
<evidence type="ECO:0000259" key="4">
    <source>
        <dbReference type="PROSITE" id="PS50949"/>
    </source>
</evidence>
<organism evidence="5 6">
    <name type="scientific">Tessaracoccus oleiagri</name>
    <dbReference type="NCBI Taxonomy" id="686624"/>
    <lineage>
        <taxon>Bacteria</taxon>
        <taxon>Bacillati</taxon>
        <taxon>Actinomycetota</taxon>
        <taxon>Actinomycetes</taxon>
        <taxon>Propionibacteriales</taxon>
        <taxon>Propionibacteriaceae</taxon>
        <taxon>Tessaracoccus</taxon>
    </lineage>
</organism>
<dbReference type="PANTHER" id="PTHR43537:SF24">
    <property type="entry name" value="GLUCONATE OPERON TRANSCRIPTIONAL REPRESSOR"/>
    <property type="match status" value="1"/>
</dbReference>
<gene>
    <name evidence="5" type="ORF">SAMN04488242_0220</name>
</gene>
<dbReference type="Gene3D" id="1.20.120.530">
    <property type="entry name" value="GntR ligand-binding domain-like"/>
    <property type="match status" value="1"/>
</dbReference>
<dbReference type="SMART" id="SM00345">
    <property type="entry name" value="HTH_GNTR"/>
    <property type="match status" value="1"/>
</dbReference>
<evidence type="ECO:0000256" key="3">
    <source>
        <dbReference type="ARBA" id="ARBA00023163"/>
    </source>
</evidence>
<evidence type="ECO:0000313" key="6">
    <source>
        <dbReference type="Proteomes" id="UP000199475"/>
    </source>
</evidence>
<dbReference type="Proteomes" id="UP000199475">
    <property type="component" value="Unassembled WGS sequence"/>
</dbReference>
<dbReference type="InterPro" id="IPR011711">
    <property type="entry name" value="GntR_C"/>
</dbReference>
<keyword evidence="6" id="KW-1185">Reference proteome</keyword>
<evidence type="ECO:0000256" key="1">
    <source>
        <dbReference type="ARBA" id="ARBA00023015"/>
    </source>
</evidence>
<dbReference type="AlphaFoldDB" id="A0A1G9HCZ7"/>
<dbReference type="RefSeq" id="WP_093248112.1">
    <property type="nucleotide sequence ID" value="NZ_FNGP01000001.1"/>
</dbReference>
<proteinExistence type="predicted"/>
<feature type="domain" description="HTH gntR-type" evidence="4">
    <location>
        <begin position="8"/>
        <end position="75"/>
    </location>
</feature>